<proteinExistence type="predicted"/>
<gene>
    <name evidence="1" type="ORF">M9H77_23344</name>
</gene>
<dbReference type="Proteomes" id="UP001060085">
    <property type="component" value="Linkage Group LG05"/>
</dbReference>
<organism evidence="1 2">
    <name type="scientific">Catharanthus roseus</name>
    <name type="common">Madagascar periwinkle</name>
    <name type="synonym">Vinca rosea</name>
    <dbReference type="NCBI Taxonomy" id="4058"/>
    <lineage>
        <taxon>Eukaryota</taxon>
        <taxon>Viridiplantae</taxon>
        <taxon>Streptophyta</taxon>
        <taxon>Embryophyta</taxon>
        <taxon>Tracheophyta</taxon>
        <taxon>Spermatophyta</taxon>
        <taxon>Magnoliopsida</taxon>
        <taxon>eudicotyledons</taxon>
        <taxon>Gunneridae</taxon>
        <taxon>Pentapetalae</taxon>
        <taxon>asterids</taxon>
        <taxon>lamiids</taxon>
        <taxon>Gentianales</taxon>
        <taxon>Apocynaceae</taxon>
        <taxon>Rauvolfioideae</taxon>
        <taxon>Vinceae</taxon>
        <taxon>Catharanthinae</taxon>
        <taxon>Catharanthus</taxon>
    </lineage>
</organism>
<accession>A0ACC0AX33</accession>
<evidence type="ECO:0000313" key="1">
    <source>
        <dbReference type="EMBL" id="KAI5664021.1"/>
    </source>
</evidence>
<reference evidence="2" key="1">
    <citation type="journal article" date="2023" name="Nat. Plants">
        <title>Single-cell RNA sequencing provides a high-resolution roadmap for understanding the multicellular compartmentation of specialized metabolism.</title>
        <authorList>
            <person name="Sun S."/>
            <person name="Shen X."/>
            <person name="Li Y."/>
            <person name="Li Y."/>
            <person name="Wang S."/>
            <person name="Li R."/>
            <person name="Zhang H."/>
            <person name="Shen G."/>
            <person name="Guo B."/>
            <person name="Wei J."/>
            <person name="Xu J."/>
            <person name="St-Pierre B."/>
            <person name="Chen S."/>
            <person name="Sun C."/>
        </authorList>
    </citation>
    <scope>NUCLEOTIDE SEQUENCE [LARGE SCALE GENOMIC DNA]</scope>
</reference>
<sequence length="125" mass="14292">MENEGKIDYYFYEIISFPPPPSYSCFGHFCKEATSCSYVFDLDRNSLQHACTITSMNKRRHPMEFEGQSESIGGKLIEDQRKSGGKGVLLSPTNSSIIFLTNSSPTYLEFYSKELKLFLNSYAFH</sequence>
<dbReference type="EMBL" id="CM044705">
    <property type="protein sequence ID" value="KAI5664021.1"/>
    <property type="molecule type" value="Genomic_DNA"/>
</dbReference>
<evidence type="ECO:0000313" key="2">
    <source>
        <dbReference type="Proteomes" id="UP001060085"/>
    </source>
</evidence>
<protein>
    <submittedName>
        <fullName evidence="1">Uncharacterized protein</fullName>
    </submittedName>
</protein>
<keyword evidence="2" id="KW-1185">Reference proteome</keyword>
<comment type="caution">
    <text evidence="1">The sequence shown here is derived from an EMBL/GenBank/DDBJ whole genome shotgun (WGS) entry which is preliminary data.</text>
</comment>
<name>A0ACC0AX33_CATRO</name>